<gene>
    <name evidence="2" type="ORF">H8S45_00575</name>
</gene>
<dbReference type="GO" id="GO:0030649">
    <property type="term" value="P:aminoglycoside antibiotic catabolic process"/>
    <property type="evidence" value="ECO:0007669"/>
    <property type="project" value="TreeGrafter"/>
</dbReference>
<evidence type="ECO:0000313" key="3">
    <source>
        <dbReference type="Proteomes" id="UP000606499"/>
    </source>
</evidence>
<keyword evidence="3" id="KW-1185">Reference proteome</keyword>
<proteinExistence type="predicted"/>
<name>A0A923RUI5_9FIRM</name>
<dbReference type="RefSeq" id="WP_054325846.1">
    <property type="nucleotide sequence ID" value="NZ_JACOPL010000001.1"/>
</dbReference>
<dbReference type="EMBL" id="JACOPL010000001">
    <property type="protein sequence ID" value="MBC5723972.1"/>
    <property type="molecule type" value="Genomic_DNA"/>
</dbReference>
<dbReference type="Gene3D" id="3.40.630.30">
    <property type="match status" value="1"/>
</dbReference>
<evidence type="ECO:0000259" key="1">
    <source>
        <dbReference type="PROSITE" id="PS51186"/>
    </source>
</evidence>
<dbReference type="SUPFAM" id="SSF55729">
    <property type="entry name" value="Acyl-CoA N-acyltransferases (Nat)"/>
    <property type="match status" value="1"/>
</dbReference>
<dbReference type="InterPro" id="IPR051554">
    <property type="entry name" value="Acetyltransferase_Eis"/>
</dbReference>
<comment type="caution">
    <text evidence="2">The sequence shown here is derived from an EMBL/GenBank/DDBJ whole genome shotgun (WGS) entry which is preliminary data.</text>
</comment>
<dbReference type="GO" id="GO:0034069">
    <property type="term" value="F:aminoglycoside N-acetyltransferase activity"/>
    <property type="evidence" value="ECO:0007669"/>
    <property type="project" value="TreeGrafter"/>
</dbReference>
<dbReference type="AlphaFoldDB" id="A0A923RUI5"/>
<feature type="domain" description="N-acetyltransferase" evidence="1">
    <location>
        <begin position="1"/>
        <end position="143"/>
    </location>
</feature>
<evidence type="ECO:0000313" key="2">
    <source>
        <dbReference type="EMBL" id="MBC5723972.1"/>
    </source>
</evidence>
<dbReference type="PANTHER" id="PTHR37817:SF1">
    <property type="entry name" value="N-ACETYLTRANSFERASE EIS"/>
    <property type="match status" value="1"/>
</dbReference>
<dbReference type="PANTHER" id="PTHR37817">
    <property type="entry name" value="N-ACETYLTRANSFERASE EIS"/>
    <property type="match status" value="1"/>
</dbReference>
<accession>A0A923RUI5</accession>
<sequence length="265" mass="29771">MIRFAGPEDAGAVRALWERCFPDEGGFNPYFFAHFFDIGKTLLSVEGSTLCAMVQMLPYRLDCGGDVSEATYIYGACTHPDYRRQGHMARLLEHSFALDRAAGRTASTLIPAEEWLFGFYRPFGYEPFFRIARHEIVKKTRGSVPQRLSEQDIPQLAALYDRLAAPCRIARSPSCWAGQIALFDALGKGVYGWREAGKLAAYAFCWEDTAQEAFGMTPEREQGLLEVLRKDAFTYTACGRETALGCIKWHVPRAVSCGYMNLMLN</sequence>
<dbReference type="PROSITE" id="PS51186">
    <property type="entry name" value="GNAT"/>
    <property type="match status" value="1"/>
</dbReference>
<dbReference type="Proteomes" id="UP000606499">
    <property type="component" value="Unassembled WGS sequence"/>
</dbReference>
<dbReference type="Pfam" id="PF13527">
    <property type="entry name" value="Acetyltransf_9"/>
    <property type="match status" value="1"/>
</dbReference>
<dbReference type="InterPro" id="IPR000182">
    <property type="entry name" value="GNAT_dom"/>
</dbReference>
<organism evidence="2 3">
    <name type="scientific">Agathobaculum faecis</name>
    <dbReference type="NCBI Taxonomy" id="2763013"/>
    <lineage>
        <taxon>Bacteria</taxon>
        <taxon>Bacillati</taxon>
        <taxon>Bacillota</taxon>
        <taxon>Clostridia</taxon>
        <taxon>Eubacteriales</taxon>
        <taxon>Butyricicoccaceae</taxon>
        <taxon>Agathobaculum</taxon>
    </lineage>
</organism>
<dbReference type="InterPro" id="IPR016181">
    <property type="entry name" value="Acyl_CoA_acyltransferase"/>
</dbReference>
<reference evidence="2" key="1">
    <citation type="submission" date="2020-08" db="EMBL/GenBank/DDBJ databases">
        <title>Genome public.</title>
        <authorList>
            <person name="Liu C."/>
            <person name="Sun Q."/>
        </authorList>
    </citation>
    <scope>NUCLEOTIDE SEQUENCE</scope>
    <source>
        <strain evidence="2">NSJ-28</strain>
    </source>
</reference>
<protein>
    <submittedName>
        <fullName evidence="2">GNAT family N-acetyltransferase</fullName>
    </submittedName>
</protein>